<comment type="caution">
    <text evidence="2">The sequence shown here is derived from an EMBL/GenBank/DDBJ whole genome shotgun (WGS) entry which is preliminary data.</text>
</comment>
<gene>
    <name evidence="2" type="ORF">LCGC14_2647980</name>
</gene>
<name>A0A0F8ZVQ0_9ZZZZ</name>
<feature type="compositionally biased region" description="Gly residues" evidence="1">
    <location>
        <begin position="1"/>
        <end position="10"/>
    </location>
</feature>
<organism evidence="2">
    <name type="scientific">marine sediment metagenome</name>
    <dbReference type="NCBI Taxonomy" id="412755"/>
    <lineage>
        <taxon>unclassified sequences</taxon>
        <taxon>metagenomes</taxon>
        <taxon>ecological metagenomes</taxon>
    </lineage>
</organism>
<dbReference type="EMBL" id="LAZR01045839">
    <property type="protein sequence ID" value="KKK97917.1"/>
    <property type="molecule type" value="Genomic_DNA"/>
</dbReference>
<reference evidence="2" key="1">
    <citation type="journal article" date="2015" name="Nature">
        <title>Complex archaea that bridge the gap between prokaryotes and eukaryotes.</title>
        <authorList>
            <person name="Spang A."/>
            <person name="Saw J.H."/>
            <person name="Jorgensen S.L."/>
            <person name="Zaremba-Niedzwiedzka K."/>
            <person name="Martijn J."/>
            <person name="Lind A.E."/>
            <person name="van Eijk R."/>
            <person name="Schleper C."/>
            <person name="Guy L."/>
            <person name="Ettema T.J."/>
        </authorList>
    </citation>
    <scope>NUCLEOTIDE SEQUENCE</scope>
</reference>
<evidence type="ECO:0000256" key="1">
    <source>
        <dbReference type="SAM" id="MobiDB-lite"/>
    </source>
</evidence>
<dbReference type="AlphaFoldDB" id="A0A0F8ZVQ0"/>
<feature type="region of interest" description="Disordered" evidence="1">
    <location>
        <begin position="1"/>
        <end position="23"/>
    </location>
</feature>
<protein>
    <submittedName>
        <fullName evidence="2">Uncharacterized protein</fullName>
    </submittedName>
</protein>
<accession>A0A0F8ZVQ0</accession>
<feature type="non-terminal residue" evidence="2">
    <location>
        <position position="1"/>
    </location>
</feature>
<evidence type="ECO:0000313" key="2">
    <source>
        <dbReference type="EMBL" id="KKK97917.1"/>
    </source>
</evidence>
<sequence>VVHQDSGGGPAATRLLTGKPKPQSCYEIHSMRGTMTEDGTGDLASMAIATDDIPGGLTNEDGLMFELREELRIGGAEVGSVLWTWGRSNQLGSGQDGGGTIYLPPEFYWDGPMFGVFQNGAGATIDYLFTIVYRIVTFSRSEWPAIASSFLPGRARKSLTFTT</sequence>
<proteinExistence type="predicted"/>